<evidence type="ECO:0000313" key="2">
    <source>
        <dbReference type="Proteomes" id="UP000652477"/>
    </source>
</evidence>
<accession>A0A923RP64</accession>
<dbReference type="Proteomes" id="UP000652477">
    <property type="component" value="Unassembled WGS sequence"/>
</dbReference>
<dbReference type="EMBL" id="JACOPF010000001">
    <property type="protein sequence ID" value="MBC5688184.1"/>
    <property type="molecule type" value="Genomic_DNA"/>
</dbReference>
<comment type="caution">
    <text evidence="1">The sequence shown here is derived from an EMBL/GenBank/DDBJ whole genome shotgun (WGS) entry which is preliminary data.</text>
</comment>
<organism evidence="1 2">
    <name type="scientific">Mediterraneibacter hominis</name>
    <dbReference type="NCBI Taxonomy" id="2763054"/>
    <lineage>
        <taxon>Bacteria</taxon>
        <taxon>Bacillati</taxon>
        <taxon>Bacillota</taxon>
        <taxon>Clostridia</taxon>
        <taxon>Lachnospirales</taxon>
        <taxon>Lachnospiraceae</taxon>
        <taxon>Mediterraneibacter</taxon>
    </lineage>
</organism>
<dbReference type="GO" id="GO:0003677">
    <property type="term" value="F:DNA binding"/>
    <property type="evidence" value="ECO:0007669"/>
    <property type="project" value="InterPro"/>
</dbReference>
<dbReference type="Gene3D" id="1.10.260.40">
    <property type="entry name" value="lambda repressor-like DNA-binding domains"/>
    <property type="match status" value="1"/>
</dbReference>
<proteinExistence type="predicted"/>
<gene>
    <name evidence="1" type="ORF">H8S37_04450</name>
</gene>
<reference evidence="1" key="1">
    <citation type="submission" date="2020-08" db="EMBL/GenBank/DDBJ databases">
        <title>Genome public.</title>
        <authorList>
            <person name="Liu C."/>
            <person name="Sun Q."/>
        </authorList>
    </citation>
    <scope>NUCLEOTIDE SEQUENCE</scope>
    <source>
        <strain evidence="1">NSJ-55</strain>
    </source>
</reference>
<dbReference type="SUPFAM" id="SSF47413">
    <property type="entry name" value="lambda repressor-like DNA-binding domains"/>
    <property type="match status" value="1"/>
</dbReference>
<name>A0A923RP64_9FIRM</name>
<sequence length="70" mass="7832">MTIQQKIESACVIAGISKTELGRRMGMSQQNFSGRLKTGKFSDKDFKLMSQALGCKYFSGFEFPDGTRIE</sequence>
<dbReference type="InterPro" id="IPR010982">
    <property type="entry name" value="Lambda_DNA-bd_dom_sf"/>
</dbReference>
<protein>
    <submittedName>
        <fullName evidence="1">Helix-turn-helix transcriptional regulator</fullName>
    </submittedName>
</protein>
<keyword evidence="2" id="KW-1185">Reference proteome</keyword>
<dbReference type="RefSeq" id="WP_186874818.1">
    <property type="nucleotide sequence ID" value="NZ_JACOPF010000001.1"/>
</dbReference>
<dbReference type="AlphaFoldDB" id="A0A923RP64"/>
<evidence type="ECO:0000313" key="1">
    <source>
        <dbReference type="EMBL" id="MBC5688184.1"/>
    </source>
</evidence>